<dbReference type="Gene3D" id="3.40.190.10">
    <property type="entry name" value="Periplasmic binding protein-like II"/>
    <property type="match status" value="2"/>
</dbReference>
<organism evidence="2 3">
    <name type="scientific">Salinisphaera shabanensis E1L3A</name>
    <dbReference type="NCBI Taxonomy" id="1033802"/>
    <lineage>
        <taxon>Bacteria</taxon>
        <taxon>Pseudomonadati</taxon>
        <taxon>Pseudomonadota</taxon>
        <taxon>Gammaproteobacteria</taxon>
        <taxon>Salinisphaerales</taxon>
        <taxon>Salinisphaeraceae</taxon>
        <taxon>Salinisphaera</taxon>
    </lineage>
</organism>
<keyword evidence="1" id="KW-0732">Signal</keyword>
<dbReference type="InterPro" id="IPR011852">
    <property type="entry name" value="TRAP_TAXI"/>
</dbReference>
<evidence type="ECO:0000256" key="1">
    <source>
        <dbReference type="SAM" id="SignalP"/>
    </source>
</evidence>
<dbReference type="OrthoDB" id="9780180at2"/>
<accession>U2E9L8</accession>
<evidence type="ECO:0000313" key="2">
    <source>
        <dbReference type="EMBL" id="ERJ20391.1"/>
    </source>
</evidence>
<dbReference type="AlphaFoldDB" id="U2E9L8"/>
<reference evidence="2 3" key="1">
    <citation type="journal article" date="2011" name="J. Bacteriol.">
        <title>Genome sequence of Salinisphaera shabanensis, a gammaproteobacterium from the harsh, variable environment of the brine-seawater interface of the Shaban Deep in the Red Sea.</title>
        <authorList>
            <person name="Antunes A."/>
            <person name="Alam I."/>
            <person name="Bajic V.B."/>
            <person name="Stingl U."/>
        </authorList>
    </citation>
    <scope>NUCLEOTIDE SEQUENCE [LARGE SCALE GENOMIC DNA]</scope>
    <source>
        <strain evidence="2 3">E1L3A</strain>
    </source>
</reference>
<dbReference type="NCBIfam" id="TIGR02122">
    <property type="entry name" value="TRAP_TAXI"/>
    <property type="match status" value="1"/>
</dbReference>
<feature type="chain" id="PRO_5004625675" evidence="1">
    <location>
        <begin position="30"/>
        <end position="387"/>
    </location>
</feature>
<dbReference type="Pfam" id="PF16868">
    <property type="entry name" value="NMT1_3"/>
    <property type="match status" value="1"/>
</dbReference>
<reference evidence="2 3" key="2">
    <citation type="journal article" date="2013" name="PLoS ONE">
        <title>INDIGO - INtegrated Data Warehouse of MIcrobial GenOmes with Examples from the Red Sea Extremophiles.</title>
        <authorList>
            <person name="Alam I."/>
            <person name="Antunes A."/>
            <person name="Kamau A.A."/>
            <person name="Ba Alawi W."/>
            <person name="Kalkatawi M."/>
            <person name="Stingl U."/>
            <person name="Bajic V.B."/>
        </authorList>
    </citation>
    <scope>NUCLEOTIDE SEQUENCE [LARGE SCALE GENOMIC DNA]</scope>
    <source>
        <strain evidence="2 3">E1L3A</strain>
    </source>
</reference>
<name>U2E9L8_9GAMM</name>
<proteinExistence type="predicted"/>
<dbReference type="EMBL" id="AFNV02000003">
    <property type="protein sequence ID" value="ERJ20391.1"/>
    <property type="molecule type" value="Genomic_DNA"/>
</dbReference>
<feature type="signal peptide" evidence="1">
    <location>
        <begin position="1"/>
        <end position="29"/>
    </location>
</feature>
<dbReference type="eggNOG" id="COG2358">
    <property type="taxonomic scope" value="Bacteria"/>
</dbReference>
<dbReference type="SUPFAM" id="SSF53850">
    <property type="entry name" value="Periplasmic binding protein-like II"/>
    <property type="match status" value="1"/>
</dbReference>
<sequence>MTISVLLRKGIATLGIGACALVPLSGAVANDGDSGATNLPGTMTWSSYDIGSAGYAEASAIADALGKKYGTRIRIQPSGSAVGRLEPLLRGRAQVGFLATETFFASEGVADFAARRWGPQDLRVIAGRPSSFGVFTARDADIKTLKQLKGQRVAYTAGNPSTNLKCDAFLAFAGLTRDDVNAIMFPTYSATMSSLAQGKADAACTTPTTSQTYELAESPRGIRWLELSPENKAGWARLQKVAPFFQPYEETIGGGISEDEPVDILAYRYPMMVVPADADDDFVYNYLKALDQAFPEYKDATAAMKRWALDRAGTPPIDVPFHPGAIRYLKEKGIWTDKMQQWNDQRLARLKALRAVWKEAVAEGQGKSDEAFAKIWEKNRQHAIDAL</sequence>
<dbReference type="Proteomes" id="UP000006242">
    <property type="component" value="Unassembled WGS sequence"/>
</dbReference>
<dbReference type="RefSeq" id="WP_006914210.1">
    <property type="nucleotide sequence ID" value="NZ_AFNV02000003.1"/>
</dbReference>
<comment type="caution">
    <text evidence="2">The sequence shown here is derived from an EMBL/GenBank/DDBJ whole genome shotgun (WGS) entry which is preliminary data.</text>
</comment>
<dbReference type="PANTHER" id="PTHR42941">
    <property type="entry name" value="SLL1037 PROTEIN"/>
    <property type="match status" value="1"/>
</dbReference>
<keyword evidence="3" id="KW-1185">Reference proteome</keyword>
<dbReference type="PANTHER" id="PTHR42941:SF1">
    <property type="entry name" value="SLL1037 PROTEIN"/>
    <property type="match status" value="1"/>
</dbReference>
<gene>
    <name evidence="2" type="ORF">SSPSH_000501</name>
</gene>
<dbReference type="STRING" id="1033802.SSPSH_000501"/>
<protein>
    <submittedName>
        <fullName evidence="2">TRAP dicarboxylate family transporter subunit DctP protein</fullName>
    </submittedName>
</protein>
<evidence type="ECO:0000313" key="3">
    <source>
        <dbReference type="Proteomes" id="UP000006242"/>
    </source>
</evidence>